<protein>
    <submittedName>
        <fullName evidence="1">Lophotrochin</fullName>
    </submittedName>
</protein>
<evidence type="ECO:0000313" key="1">
    <source>
        <dbReference type="EMBL" id="QJP04097.1"/>
    </source>
</evidence>
<sequence>MTKESMMTNSFETLMARINQETGSPEQKIEILFSSKGSFNAEQATRVMYAYASPSHKVRAIQIMEPRLIRMSCSEARSILGAVSVHNDKLIVLDCMKRALTDCQMRLGQEFILSAFPYEDDKMRALSILGTVRSDVADKTPAGGHQGYAALGGLYTQARPMVPHLYGSIPEQRKTIPGYGAIEIPPEAQPGVVPSMYTGHPSYAYPRDRSFAQDRGYPGTEGYPATIKEAPTYPAGAPPVEFTGCGAPAPTGFPGLEKYTIQY</sequence>
<accession>A0A6M3Z674</accession>
<name>A0A6M3Z674_9BILA</name>
<reference evidence="1" key="1">
    <citation type="submission" date="2020-02" db="EMBL/GenBank/DDBJ databases">
        <authorList>
            <person name="Gonzalez P."/>
            <person name="Passamaneck Y."/>
            <person name="Martindale M.Q."/>
        </authorList>
    </citation>
    <scope>NUCLEOTIDE SEQUENCE</scope>
</reference>
<dbReference type="EMBL" id="MT127435">
    <property type="protein sequence ID" value="QJP04097.1"/>
    <property type="molecule type" value="mRNA"/>
</dbReference>
<organism evidence="1">
    <name type="scientific">Phoronopsis harmeri</name>
    <dbReference type="NCBI Taxonomy" id="490051"/>
    <lineage>
        <taxon>Eukaryota</taxon>
        <taxon>Metazoa</taxon>
        <taxon>Spiralia</taxon>
        <taxon>Lophotrochozoa</taxon>
        <taxon>Phoronida</taxon>
        <taxon>Phoronidae</taxon>
        <taxon>Phoronopsis</taxon>
    </lineage>
</organism>
<dbReference type="PANTHER" id="PTHR14880:SF2">
    <property type="entry name" value="PROLINE AND SERINE-RICH PROTEIN 1"/>
    <property type="match status" value="1"/>
</dbReference>
<dbReference type="PANTHER" id="PTHR14880">
    <property type="entry name" value="PROLINE AND SERINE-RICH PROTEIN 1"/>
    <property type="match status" value="1"/>
</dbReference>
<dbReference type="AlphaFoldDB" id="A0A6M3Z674"/>
<dbReference type="InterPro" id="IPR042616">
    <property type="entry name" value="PROSER1"/>
</dbReference>
<reference evidence="1" key="2">
    <citation type="submission" date="2020-05" db="EMBL/GenBank/DDBJ databases">
        <title>Ancient lineage-specific genes and the evolution of ciliary bands in spiralians.</title>
        <authorList>
            <person name="Wu L."/>
            <person name="Hiebert L.S."/>
            <person name="Klann M."/>
            <person name="Passamaneck Y."/>
            <person name="Bastin B.R."/>
            <person name="Schneider S.Q."/>
            <person name="Martindale M.Q."/>
            <person name="Seaver E.C."/>
            <person name="Maslakova S.A."/>
            <person name="Lambert J.D."/>
        </authorList>
    </citation>
    <scope>NUCLEOTIDE SEQUENCE</scope>
</reference>
<proteinExistence type="evidence at transcript level"/>